<feature type="region of interest" description="Disordered" evidence="1">
    <location>
        <begin position="189"/>
        <end position="236"/>
    </location>
</feature>
<evidence type="ECO:0000313" key="4">
    <source>
        <dbReference type="Proteomes" id="UP000694557"/>
    </source>
</evidence>
<accession>A0A8C7K9Q7</accession>
<feature type="compositionally biased region" description="Low complexity" evidence="1">
    <location>
        <begin position="135"/>
        <end position="151"/>
    </location>
</feature>
<feature type="compositionally biased region" description="Polar residues" evidence="1">
    <location>
        <begin position="273"/>
        <end position="286"/>
    </location>
</feature>
<dbReference type="GO" id="GO:0030125">
    <property type="term" value="C:clathrin vesicle coat"/>
    <property type="evidence" value="ECO:0007669"/>
    <property type="project" value="TreeGrafter"/>
</dbReference>
<reference evidence="3" key="2">
    <citation type="submission" date="2025-09" db="UniProtKB">
        <authorList>
            <consortium name="Ensembl"/>
        </authorList>
    </citation>
    <scope>IDENTIFICATION</scope>
</reference>
<dbReference type="SUPFAM" id="SSF48464">
    <property type="entry name" value="ENTH/VHS domain"/>
    <property type="match status" value="1"/>
</dbReference>
<gene>
    <name evidence="3" type="primary">CLINT1</name>
    <name evidence="3" type="synonym">LOC109879845</name>
</gene>
<dbReference type="GO" id="GO:0005768">
    <property type="term" value="C:endosome"/>
    <property type="evidence" value="ECO:0007669"/>
    <property type="project" value="TreeGrafter"/>
</dbReference>
<feature type="region of interest" description="Disordered" evidence="1">
    <location>
        <begin position="265"/>
        <end position="286"/>
    </location>
</feature>
<dbReference type="AlphaFoldDB" id="A0A8C7K9Q7"/>
<evidence type="ECO:0000259" key="2">
    <source>
        <dbReference type="PROSITE" id="PS50942"/>
    </source>
</evidence>
<evidence type="ECO:0000313" key="3">
    <source>
        <dbReference type="Ensembl" id="ENSOKIP00005094256.1"/>
    </source>
</evidence>
<dbReference type="InterPro" id="IPR008942">
    <property type="entry name" value="ENTH_VHS"/>
</dbReference>
<dbReference type="Proteomes" id="UP000694557">
    <property type="component" value="Unassembled WGS sequence"/>
</dbReference>
<dbReference type="PANTHER" id="PTHR12276:SF124">
    <property type="entry name" value="CLATHRIN INTERACTOR 1"/>
    <property type="match status" value="1"/>
</dbReference>
<dbReference type="SMART" id="SM00273">
    <property type="entry name" value="ENTH"/>
    <property type="match status" value="1"/>
</dbReference>
<dbReference type="Pfam" id="PF01417">
    <property type="entry name" value="ENTH"/>
    <property type="match status" value="1"/>
</dbReference>
<sequence length="657" mass="71532">LLSRWERAVTNVVMNYSEVESKVREATNDDPWGPSGQQMADISRCTFMYEQFPEAMNMLWIRMLRENKKNWRRVYKSLLLLSHLIRNGSERVVTSSREHIYDLRSLESYHFVGKYSALSLSAVSLSLWLPSRSLSASDRYDSNSSGGNEGSSRGKWDEDWKRDQGQFPFSDKLGEISDKIGSTIDDTINKFKKQSRDDSPDRFSDNEEERGRPSQNGQSGRSVFKDEEETVTTKSVQIVQATETTATKKRGGVPSKTVSLGAAAHYTGDKSPDTSAKQVSPQPSSSGLADLLMVDTGPSLPAAATDLIGGFADFSSPSASVGLSTVPGDNTDLFGALLASQTQSLSASQSLTFNMTNTQTISSTMPQSRSLLMGGPQQHEVMLGTEGSMGSAIPSTWSDSSVNISLDFLAPGMQPPKPVQPTLNTLQGEPSVLSLGCGTFFLLSGWAQDHSVVEHPRSLGCGTFFLLSGWAQDHSVVEHPRSLGCGTFFLLSGWAQDHSVVEPPRSPGYGTFFLLSGWAQDHSVVEPPRSPGCGTFFLLSGWAQDHSVVEPPRSPGCGTFFLLSGWAQDHSVVEPPRSPGCGTFFLLSGWAQDHSVVEPPRSPGCGTFFLLSGWAQDHSVVEPPRSPGCGTFFLLSGWAQDHSKGFRFSQNGRIVFF</sequence>
<feature type="domain" description="ENTH" evidence="2">
    <location>
        <begin position="11"/>
        <end position="150"/>
    </location>
</feature>
<name>A0A8C7K9Q7_ONCKI</name>
<feature type="region of interest" description="Disordered" evidence="1">
    <location>
        <begin position="135"/>
        <end position="162"/>
    </location>
</feature>
<dbReference type="Gene3D" id="1.25.40.90">
    <property type="match status" value="1"/>
</dbReference>
<dbReference type="GO" id="GO:0005543">
    <property type="term" value="F:phospholipid binding"/>
    <property type="evidence" value="ECO:0007669"/>
    <property type="project" value="TreeGrafter"/>
</dbReference>
<organism evidence="3 4">
    <name type="scientific">Oncorhynchus kisutch</name>
    <name type="common">Coho salmon</name>
    <name type="synonym">Salmo kisutch</name>
    <dbReference type="NCBI Taxonomy" id="8019"/>
    <lineage>
        <taxon>Eukaryota</taxon>
        <taxon>Metazoa</taxon>
        <taxon>Chordata</taxon>
        <taxon>Craniata</taxon>
        <taxon>Vertebrata</taxon>
        <taxon>Euteleostomi</taxon>
        <taxon>Actinopterygii</taxon>
        <taxon>Neopterygii</taxon>
        <taxon>Teleostei</taxon>
        <taxon>Protacanthopterygii</taxon>
        <taxon>Salmoniformes</taxon>
        <taxon>Salmonidae</taxon>
        <taxon>Salmoninae</taxon>
        <taxon>Oncorhynchus</taxon>
    </lineage>
</organism>
<dbReference type="GO" id="GO:0006897">
    <property type="term" value="P:endocytosis"/>
    <property type="evidence" value="ECO:0007669"/>
    <property type="project" value="TreeGrafter"/>
</dbReference>
<proteinExistence type="predicted"/>
<dbReference type="PROSITE" id="PS50942">
    <property type="entry name" value="ENTH"/>
    <property type="match status" value="1"/>
</dbReference>
<reference evidence="3" key="1">
    <citation type="submission" date="2025-08" db="UniProtKB">
        <authorList>
            <consortium name="Ensembl"/>
        </authorList>
    </citation>
    <scope>IDENTIFICATION</scope>
</reference>
<protein>
    <submittedName>
        <fullName evidence="3">Clathrin interactor 1</fullName>
    </submittedName>
</protein>
<dbReference type="FunFam" id="1.25.40.90:FF:000006">
    <property type="entry name" value="Clathrin interactor 1"/>
    <property type="match status" value="1"/>
</dbReference>
<keyword evidence="4" id="KW-1185">Reference proteome</keyword>
<dbReference type="GO" id="GO:0005886">
    <property type="term" value="C:plasma membrane"/>
    <property type="evidence" value="ECO:0007669"/>
    <property type="project" value="TreeGrafter"/>
</dbReference>
<feature type="compositionally biased region" description="Basic and acidic residues" evidence="1">
    <location>
        <begin position="152"/>
        <end position="162"/>
    </location>
</feature>
<feature type="compositionally biased region" description="Basic and acidic residues" evidence="1">
    <location>
        <begin position="194"/>
        <end position="212"/>
    </location>
</feature>
<dbReference type="PANTHER" id="PTHR12276">
    <property type="entry name" value="EPSIN/ENT-RELATED"/>
    <property type="match status" value="1"/>
</dbReference>
<dbReference type="GeneTree" id="ENSGT00940000155650"/>
<dbReference type="GO" id="GO:0030276">
    <property type="term" value="F:clathrin binding"/>
    <property type="evidence" value="ECO:0007669"/>
    <property type="project" value="TreeGrafter"/>
</dbReference>
<evidence type="ECO:0000256" key="1">
    <source>
        <dbReference type="SAM" id="MobiDB-lite"/>
    </source>
</evidence>
<dbReference type="Ensembl" id="ENSOKIT00005100778.1">
    <property type="protein sequence ID" value="ENSOKIP00005094256.1"/>
    <property type="gene ID" value="ENSOKIG00005040748.1"/>
</dbReference>
<dbReference type="InterPro" id="IPR013809">
    <property type="entry name" value="ENTH"/>
</dbReference>